<dbReference type="EMBL" id="JACXAH010000018">
    <property type="protein sequence ID" value="MBD1373133.1"/>
    <property type="molecule type" value="Genomic_DNA"/>
</dbReference>
<reference evidence="2" key="1">
    <citation type="submission" date="2022-10" db="EMBL/GenBank/DDBJ databases">
        <title>A novel bacterium of genus Hazenella, isolated from South China Sea.</title>
        <authorList>
            <person name="Huang H."/>
            <person name="Mo K."/>
            <person name="Hu Y."/>
        </authorList>
    </citation>
    <scope>NUCLEOTIDE SEQUENCE [LARGE SCALE GENOMIC DNA]</scope>
    <source>
        <strain evidence="2">IB182357</strain>
    </source>
</reference>
<accession>A0A926NAX6</accession>
<dbReference type="NCBIfam" id="TIGR02276">
    <property type="entry name" value="beta_rpt_yvtn"/>
    <property type="match status" value="2"/>
</dbReference>
<dbReference type="PANTHER" id="PTHR47197:SF3">
    <property type="entry name" value="DIHYDRO-HEME D1 DEHYDROGENASE"/>
    <property type="match status" value="1"/>
</dbReference>
<comment type="caution">
    <text evidence="1">The sequence shown here is derived from an EMBL/GenBank/DDBJ whole genome shotgun (WGS) entry which is preliminary data.</text>
</comment>
<dbReference type="InterPro" id="IPR011048">
    <property type="entry name" value="Haem_d1_sf"/>
</dbReference>
<evidence type="ECO:0000313" key="1">
    <source>
        <dbReference type="EMBL" id="MBD1373133.1"/>
    </source>
</evidence>
<dbReference type="Pfam" id="PF10282">
    <property type="entry name" value="Lactonase"/>
    <property type="match status" value="2"/>
</dbReference>
<dbReference type="RefSeq" id="WP_191142326.1">
    <property type="nucleotide sequence ID" value="NZ_JACXAH010000018.1"/>
</dbReference>
<keyword evidence="2" id="KW-1185">Reference proteome</keyword>
<dbReference type="InterPro" id="IPR019405">
    <property type="entry name" value="Lactonase_7-beta_prop"/>
</dbReference>
<evidence type="ECO:0000313" key="2">
    <source>
        <dbReference type="Proteomes" id="UP000661691"/>
    </source>
</evidence>
<sequence>MSHIYVLNNGAGNPDGTLSVIDGKTHTLIANISVGPVLPYFVKVTPNGKYVYIAALQTITVIDTKSLAVMAVLPSGSGNNISLTNTSIVFTPDSQFAYIGTQDDSFVVVIDVKTHTLIARIYIGSTPNALVMTPNGQNVYVATGGSQMLVIETQTHQIIATIAISESSLAIDIMPNGEYIYVANTGNIGHSPPLQNEKSVAVIDSKKHQIIATVSTGFIPTVIKVTPDSRYVYVGSRNSGTITVIDTKSNKPISTISFPPFVEGIGPETIIFTPDSQVAYIGNILANTIGVISTKSHRLIAYILVPPIIQFTFSQPYRLAITASGRYVYSANRLNNNVSVVQTKNHTVISTIQVGIQPTSIAVTP</sequence>
<dbReference type="Proteomes" id="UP000661691">
    <property type="component" value="Unassembled WGS sequence"/>
</dbReference>
<name>A0A926NAX6_9BACL</name>
<proteinExistence type="predicted"/>
<gene>
    <name evidence="1" type="ORF">IC620_12285</name>
</gene>
<dbReference type="AlphaFoldDB" id="A0A926NAX6"/>
<protein>
    <submittedName>
        <fullName evidence="1">Beta-propeller fold lactonase family protein</fullName>
    </submittedName>
</protein>
<dbReference type="SUPFAM" id="SSF51004">
    <property type="entry name" value="C-terminal (heme d1) domain of cytochrome cd1-nitrite reductase"/>
    <property type="match status" value="1"/>
</dbReference>
<dbReference type="InterPro" id="IPR011964">
    <property type="entry name" value="YVTN_b-propeller_repeat"/>
</dbReference>
<dbReference type="InterPro" id="IPR015943">
    <property type="entry name" value="WD40/YVTN_repeat-like_dom_sf"/>
</dbReference>
<organism evidence="1 2">
    <name type="scientific">Polycladospora coralii</name>
    <dbReference type="NCBI Taxonomy" id="2771432"/>
    <lineage>
        <taxon>Bacteria</taxon>
        <taxon>Bacillati</taxon>
        <taxon>Bacillota</taxon>
        <taxon>Bacilli</taxon>
        <taxon>Bacillales</taxon>
        <taxon>Thermoactinomycetaceae</taxon>
        <taxon>Polycladospora</taxon>
    </lineage>
</organism>
<dbReference type="Gene3D" id="2.130.10.10">
    <property type="entry name" value="YVTN repeat-like/Quinoprotein amine dehydrogenase"/>
    <property type="match status" value="3"/>
</dbReference>
<dbReference type="PANTHER" id="PTHR47197">
    <property type="entry name" value="PROTEIN NIRF"/>
    <property type="match status" value="1"/>
</dbReference>
<dbReference type="InterPro" id="IPR051200">
    <property type="entry name" value="Host-pathogen_enzymatic-act"/>
</dbReference>